<dbReference type="Pfam" id="PF07728">
    <property type="entry name" value="AAA_5"/>
    <property type="match status" value="1"/>
</dbReference>
<dbReference type="SUPFAM" id="SSF53300">
    <property type="entry name" value="vWA-like"/>
    <property type="match status" value="1"/>
</dbReference>
<gene>
    <name evidence="3" type="ORF">BK123_15885</name>
</gene>
<dbReference type="PANTHER" id="PTHR41248:SF1">
    <property type="entry name" value="NORD PROTEIN"/>
    <property type="match status" value="1"/>
</dbReference>
<dbReference type="Proteomes" id="UP000187074">
    <property type="component" value="Unassembled WGS sequence"/>
</dbReference>
<sequence>MKDQNDFASNVLSPERVLTEEEQSLVWKKPLTHKVSEEERRITSEIKRNWHRGEMKIANILLEGDAGSGKTQLAKALSANFRLPYTKVTCFADMDKSDILGAILPVISSDRMKQLEFADQAALRALYESDGFRSSTEILMEALGIPQEMASAKMKQLLKLAANNAQDGAVEYRFYASEIVRAFQKGYLLEIQEPNVIRDAGVLMALNSALEPSGSLNLPTEIVHRHPDFIAVITANRSYAGSRPLNEALRDRVQHTEKMDLPTQEIMMERAMAKTGYRNDEMLDVLASVIILLDKTARANAIKGVAGMRSYFYWVDAVAQGASARESLYHKVIYKITTDSEEIKLLEDALEGEGLMDMLEEVPLEMNNKRNAEAVEITTWDSDIELDSIPDGQAGEEGIRLKKSAESEGSTSIPSDESTDMESADSGEDGSPQYHQANPEPMTEEEKQKERNFRKKLNQVSRSIVSDSIHQSVKLIVHRPEYDPIQQEEYWSLSKGLMPIVREIARQTLPLLEHEITAEYAKNHYYGSKFQADSVAYRDFKYFAKKRPPTESPGLVVGLRVDESASMAAFGRLEAAKRAVIAVYEFCQICHIPVLIYGDTADVSRLEQMSIFAYADYDQPDVRDRFRLMGIRARSNNRDGLALRIMAERLAASPKQTKLLISISDGQPKALEDYTGNLAIQDMQQTLSEYERKGVKFLAAAIGQDKDVISQIYGVERFLDITNLNELPAKLVRIISRYL</sequence>
<dbReference type="SUPFAM" id="SSF52540">
    <property type="entry name" value="P-loop containing nucleoside triphosphate hydrolases"/>
    <property type="match status" value="1"/>
</dbReference>
<name>A0A1R1B0T1_PAELA</name>
<dbReference type="Gene3D" id="3.40.50.410">
    <property type="entry name" value="von Willebrand factor, type A domain"/>
    <property type="match status" value="1"/>
</dbReference>
<dbReference type="Gene3D" id="3.40.50.300">
    <property type="entry name" value="P-loop containing nucleotide triphosphate hydrolases"/>
    <property type="match status" value="1"/>
</dbReference>
<dbReference type="InterPro" id="IPR011704">
    <property type="entry name" value="ATPase_dyneun-rel_AAA"/>
</dbReference>
<dbReference type="AlphaFoldDB" id="A0A1R1B0T1"/>
<accession>A0A1R1B0T1</accession>
<dbReference type="CDD" id="cd01454">
    <property type="entry name" value="vWA_norD_type"/>
    <property type="match status" value="1"/>
</dbReference>
<feature type="domain" description="VWFA" evidence="2">
    <location>
        <begin position="556"/>
        <end position="735"/>
    </location>
</feature>
<dbReference type="EMBL" id="MRTF01000005">
    <property type="protein sequence ID" value="OME92107.1"/>
    <property type="molecule type" value="Genomic_DNA"/>
</dbReference>
<evidence type="ECO:0000313" key="4">
    <source>
        <dbReference type="Proteomes" id="UP000187074"/>
    </source>
</evidence>
<dbReference type="RefSeq" id="WP_076323367.1">
    <property type="nucleotide sequence ID" value="NZ_MRTF01000005.1"/>
</dbReference>
<feature type="region of interest" description="Disordered" evidence="1">
    <location>
        <begin position="386"/>
        <end position="451"/>
    </location>
</feature>
<proteinExistence type="predicted"/>
<evidence type="ECO:0000313" key="3">
    <source>
        <dbReference type="EMBL" id="OME92107.1"/>
    </source>
</evidence>
<comment type="caution">
    <text evidence="3">The sequence shown here is derived from an EMBL/GenBank/DDBJ whole genome shotgun (WGS) entry which is preliminary data.</text>
</comment>
<dbReference type="OrthoDB" id="9808317at2"/>
<feature type="compositionally biased region" description="Acidic residues" evidence="1">
    <location>
        <begin position="417"/>
        <end position="428"/>
    </location>
</feature>
<feature type="compositionally biased region" description="Polar residues" evidence="1">
    <location>
        <begin position="407"/>
        <end position="416"/>
    </location>
</feature>
<dbReference type="Pfam" id="PF11775">
    <property type="entry name" value="CobT_C"/>
    <property type="match status" value="1"/>
</dbReference>
<feature type="compositionally biased region" description="Basic and acidic residues" evidence="1">
    <location>
        <begin position="397"/>
        <end position="406"/>
    </location>
</feature>
<protein>
    <submittedName>
        <fullName evidence="3">ATPase</fullName>
    </submittedName>
</protein>
<evidence type="ECO:0000259" key="2">
    <source>
        <dbReference type="PROSITE" id="PS50234"/>
    </source>
</evidence>
<evidence type="ECO:0000256" key="1">
    <source>
        <dbReference type="SAM" id="MobiDB-lite"/>
    </source>
</evidence>
<dbReference type="InterPro" id="IPR027417">
    <property type="entry name" value="P-loop_NTPase"/>
</dbReference>
<dbReference type="PROSITE" id="PS50234">
    <property type="entry name" value="VWFA"/>
    <property type="match status" value="1"/>
</dbReference>
<reference evidence="3 4" key="1">
    <citation type="submission" date="2016-11" db="EMBL/GenBank/DDBJ databases">
        <title>Paenibacillus species isolates.</title>
        <authorList>
            <person name="Beno S.M."/>
        </authorList>
    </citation>
    <scope>NUCLEOTIDE SEQUENCE [LARGE SCALE GENOMIC DNA]</scope>
    <source>
        <strain evidence="3 4">FSL F4-0100</strain>
    </source>
</reference>
<organism evidence="3 4">
    <name type="scientific">Paenibacillus lautus</name>
    <name type="common">Bacillus lautus</name>
    <dbReference type="NCBI Taxonomy" id="1401"/>
    <lineage>
        <taxon>Bacteria</taxon>
        <taxon>Bacillati</taxon>
        <taxon>Bacillota</taxon>
        <taxon>Bacilli</taxon>
        <taxon>Bacillales</taxon>
        <taxon>Paenibacillaceae</taxon>
        <taxon>Paenibacillus</taxon>
    </lineage>
</organism>
<dbReference type="GO" id="GO:0005524">
    <property type="term" value="F:ATP binding"/>
    <property type="evidence" value="ECO:0007669"/>
    <property type="project" value="InterPro"/>
</dbReference>
<dbReference type="InterPro" id="IPR051928">
    <property type="entry name" value="NorD/CobT"/>
</dbReference>
<dbReference type="InterPro" id="IPR025861">
    <property type="entry name" value="CobT_VWA_dom"/>
</dbReference>
<dbReference type="InterPro" id="IPR036465">
    <property type="entry name" value="vWFA_dom_sf"/>
</dbReference>
<dbReference type="STRING" id="1401.BK123_15885"/>
<dbReference type="GO" id="GO:0016887">
    <property type="term" value="F:ATP hydrolysis activity"/>
    <property type="evidence" value="ECO:0007669"/>
    <property type="project" value="InterPro"/>
</dbReference>
<dbReference type="PANTHER" id="PTHR41248">
    <property type="entry name" value="NORD PROTEIN"/>
    <property type="match status" value="1"/>
</dbReference>
<dbReference type="InterPro" id="IPR002035">
    <property type="entry name" value="VWF_A"/>
</dbReference>